<reference evidence="1 3" key="1">
    <citation type="submission" date="2014-02" db="EMBL/GenBank/DDBJ databases">
        <title>Expanding our view of genomic diversity in Candidatus Accumulibacter clades.</title>
        <authorList>
            <person name="Skennerton C.T."/>
            <person name="Barr J.J."/>
            <person name="Slater F.R."/>
            <person name="Bond P.L."/>
            <person name="Tyson G.W."/>
        </authorList>
    </citation>
    <scope>NUCLEOTIDE SEQUENCE [LARGE SCALE GENOMIC DNA]</scope>
    <source>
        <strain evidence="3">SK-02</strain>
    </source>
</reference>
<dbReference type="RefSeq" id="WP_034946962.1">
    <property type="nucleotide sequence ID" value="NZ_JDST02000025.1"/>
</dbReference>
<accession>A0A080MJL5</accession>
<reference evidence="2" key="3">
    <citation type="submission" date="2020-06" db="EMBL/GenBank/DDBJ databases">
        <authorList>
            <person name="Arumugam K."/>
            <person name="Besarab I."/>
            <person name="Haryono M."/>
            <person name="Bagci C."/>
            <person name="Beier S."/>
            <person name="Buchfink B."/>
            <person name="Gorska A."/>
            <person name="Qiu G."/>
            <person name="Huson D.H."/>
            <person name="Williams R.B."/>
        </authorList>
    </citation>
    <scope>NUCLEOTIDE SEQUENCE</scope>
    <source>
        <strain evidence="2">SSA1</strain>
    </source>
</reference>
<proteinExistence type="predicted"/>
<sequence length="130" mass="14327">MNILNNWKMLDLITRDGESLVCVEGRVYGSNPRFPASSHIRTSPVTGYSIDANSMVILTKRGSAYQLGKPDPSQTFAQQRLIRRLSGLGQIPAPGFNALETQLTDLTVQLTDLADFTSFSEHPDQTAKET</sequence>
<dbReference type="AlphaFoldDB" id="A0A080MJL5"/>
<evidence type="ECO:0000313" key="3">
    <source>
        <dbReference type="Proteomes" id="UP000021315"/>
    </source>
</evidence>
<accession>A0A7D5SFT6</accession>
<evidence type="ECO:0000313" key="1">
    <source>
        <dbReference type="EMBL" id="KFB77494.1"/>
    </source>
</evidence>
<gene>
    <name evidence="1" type="ORF">AW06_001421</name>
    <name evidence="2" type="ORF">HWD57_16390</name>
</gene>
<organism evidence="1 3">
    <name type="scientific">Candidatus Accumulibacter cognatus</name>
    <dbReference type="NCBI Taxonomy" id="2954383"/>
    <lineage>
        <taxon>Bacteria</taxon>
        <taxon>Pseudomonadati</taxon>
        <taxon>Pseudomonadota</taxon>
        <taxon>Betaproteobacteria</taxon>
        <taxon>Candidatus Accumulibacter</taxon>
    </lineage>
</organism>
<dbReference type="KEGG" id="acog:HWD57_16390"/>
<evidence type="ECO:0000313" key="4">
    <source>
        <dbReference type="Proteomes" id="UP000509684"/>
    </source>
</evidence>
<reference evidence="2 4" key="2">
    <citation type="journal article" date="2019" name="Microbiome">
        <title>Annotated bacterial chromosomes from frame-shift-corrected long-read metagenomic data.</title>
        <authorList>
            <person name="Arumugam K."/>
            <person name="Bagci C."/>
            <person name="Bessarab I."/>
            <person name="Beier S."/>
            <person name="Buchfink B."/>
            <person name="Gorska A."/>
            <person name="Qiu G."/>
            <person name="Huson D.H."/>
            <person name="Williams R.B.H."/>
        </authorList>
    </citation>
    <scope>NUCLEOTIDE SEQUENCE [LARGE SCALE GENOMIC DNA]</scope>
    <source>
        <strain evidence="2">SSA1</strain>
    </source>
</reference>
<dbReference type="Proteomes" id="UP000509684">
    <property type="component" value="Chromosome"/>
</dbReference>
<evidence type="ECO:0000313" key="2">
    <source>
        <dbReference type="EMBL" id="QLH51199.1"/>
    </source>
</evidence>
<dbReference type="EMBL" id="JDST02000025">
    <property type="protein sequence ID" value="KFB77494.1"/>
    <property type="molecule type" value="Genomic_DNA"/>
</dbReference>
<name>A0A080MJL5_9PROT</name>
<keyword evidence="3" id="KW-1185">Reference proteome</keyword>
<dbReference type="Proteomes" id="UP000021315">
    <property type="component" value="Unassembled WGS sequence"/>
</dbReference>
<dbReference type="EMBL" id="CP058708">
    <property type="protein sequence ID" value="QLH51199.1"/>
    <property type="molecule type" value="Genomic_DNA"/>
</dbReference>
<protein>
    <submittedName>
        <fullName evidence="1">Uncharacterized protein</fullName>
    </submittedName>
</protein>